<keyword evidence="6 7" id="KW-0975">Bacterial flagellum</keyword>
<feature type="coiled-coil region" evidence="8">
    <location>
        <begin position="153"/>
        <end position="198"/>
    </location>
</feature>
<dbReference type="PRINTS" id="PR01005">
    <property type="entry name" value="FLGHOOKAP1"/>
</dbReference>
<dbReference type="eggNOG" id="COG1256">
    <property type="taxonomic scope" value="Bacteria"/>
</dbReference>
<dbReference type="AlphaFoldDB" id="E0WQZ9"/>
<dbReference type="STRING" id="663321.REG_0363"/>
<dbReference type="HOGENOM" id="CLU_012762_2_0_6"/>
<dbReference type="InterPro" id="IPR053927">
    <property type="entry name" value="FlgK_helical"/>
</dbReference>
<dbReference type="EMBL" id="GL379589">
    <property type="protein sequence ID" value="EFL92559.1"/>
    <property type="molecule type" value="Genomic_DNA"/>
</dbReference>
<dbReference type="PANTHER" id="PTHR30033:SF1">
    <property type="entry name" value="FLAGELLAR HOOK-ASSOCIATED PROTEIN 1"/>
    <property type="match status" value="1"/>
</dbReference>
<protein>
    <recommendedName>
        <fullName evidence="4 7">Flagellar hook-associated protein 1</fullName>
        <shortName evidence="7">HAP1</shortName>
    </recommendedName>
</protein>
<organism evidence="10 11">
    <name type="scientific">Candidatus Regiella insecticola LSR1</name>
    <dbReference type="NCBI Taxonomy" id="663321"/>
    <lineage>
        <taxon>Bacteria</taxon>
        <taxon>Pseudomonadati</taxon>
        <taxon>Pseudomonadota</taxon>
        <taxon>Gammaproteobacteria</taxon>
        <taxon>Enterobacterales</taxon>
        <taxon>Enterobacteriaceae</taxon>
        <taxon>aphid secondary symbionts</taxon>
        <taxon>Candidatus Regiella</taxon>
    </lineage>
</organism>
<evidence type="ECO:0000256" key="4">
    <source>
        <dbReference type="ARBA" id="ARBA00016244"/>
    </source>
</evidence>
<comment type="similarity">
    <text evidence="3 7">Belongs to the flagella basal body rod proteins family.</text>
</comment>
<dbReference type="GO" id="GO:0005576">
    <property type="term" value="C:extracellular region"/>
    <property type="evidence" value="ECO:0007669"/>
    <property type="project" value="UniProtKB-SubCell"/>
</dbReference>
<accession>E0WQZ9</accession>
<keyword evidence="10" id="KW-0282">Flagellum</keyword>
<gene>
    <name evidence="7 10" type="primary">flgK</name>
    <name evidence="10" type="ORF">REG_0363</name>
</gene>
<dbReference type="GO" id="GO:0005198">
    <property type="term" value="F:structural molecule activity"/>
    <property type="evidence" value="ECO:0007669"/>
    <property type="project" value="UniProtKB-UniRule"/>
</dbReference>
<keyword evidence="10" id="KW-0969">Cilium</keyword>
<keyword evidence="10" id="KW-0966">Cell projection</keyword>
<evidence type="ECO:0000256" key="7">
    <source>
        <dbReference type="RuleBase" id="RU362065"/>
    </source>
</evidence>
<dbReference type="InterPro" id="IPR002371">
    <property type="entry name" value="FlgK"/>
</dbReference>
<proteinExistence type="inferred from homology"/>
<dbReference type="Pfam" id="PF22638">
    <property type="entry name" value="FlgK_D1"/>
    <property type="match status" value="1"/>
</dbReference>
<keyword evidence="11" id="KW-1185">Reference proteome</keyword>
<dbReference type="SUPFAM" id="SSF64518">
    <property type="entry name" value="Phase 1 flagellin"/>
    <property type="match status" value="1"/>
</dbReference>
<feature type="domain" description="Flagellar hook-associated protein FlgK helical" evidence="9">
    <location>
        <begin position="111"/>
        <end position="330"/>
    </location>
</feature>
<evidence type="ECO:0000313" key="10">
    <source>
        <dbReference type="EMBL" id="EFL92559.1"/>
    </source>
</evidence>
<evidence type="ECO:0000256" key="1">
    <source>
        <dbReference type="ARBA" id="ARBA00004365"/>
    </source>
</evidence>
<reference evidence="10" key="1">
    <citation type="journal article" date="2009" name="Environ. Microbiol.">
        <title>Dynamics of genome evolution in facultative symbionts of aphids.</title>
        <authorList>
            <person name="Degnan P.H."/>
            <person name="Leonardo T.E."/>
            <person name="Cass B.N."/>
            <person name="Hurwitz B."/>
            <person name="Stern D."/>
            <person name="Gibbs R.A."/>
            <person name="Richards S."/>
            <person name="Moran N.A."/>
        </authorList>
    </citation>
    <scope>NUCLEOTIDE SEQUENCE [LARGE SCALE GENOMIC DNA]</scope>
    <source>
        <strain evidence="10">LSR1</strain>
    </source>
</reference>
<evidence type="ECO:0000256" key="2">
    <source>
        <dbReference type="ARBA" id="ARBA00004613"/>
    </source>
</evidence>
<dbReference type="GO" id="GO:0044780">
    <property type="term" value="P:bacterial-type flagellum assembly"/>
    <property type="evidence" value="ECO:0007669"/>
    <property type="project" value="InterPro"/>
</dbReference>
<evidence type="ECO:0000256" key="8">
    <source>
        <dbReference type="SAM" id="Coils"/>
    </source>
</evidence>
<keyword evidence="8" id="KW-0175">Coiled coil</keyword>
<dbReference type="NCBIfam" id="TIGR02492">
    <property type="entry name" value="flgK_ends"/>
    <property type="match status" value="1"/>
</dbReference>
<keyword evidence="5 7" id="KW-0964">Secreted</keyword>
<evidence type="ECO:0000259" key="9">
    <source>
        <dbReference type="Pfam" id="PF22638"/>
    </source>
</evidence>
<evidence type="ECO:0000256" key="3">
    <source>
        <dbReference type="ARBA" id="ARBA00009677"/>
    </source>
</evidence>
<dbReference type="PANTHER" id="PTHR30033">
    <property type="entry name" value="FLAGELLAR HOOK-ASSOCIATED PROTEIN 1"/>
    <property type="match status" value="1"/>
</dbReference>
<evidence type="ECO:0000256" key="6">
    <source>
        <dbReference type="ARBA" id="ARBA00023143"/>
    </source>
</evidence>
<sequence length="470" mass="52316">MVNTQENVEMGDLHIITSGLKVAQAGLKTVETNMGNKLNSNYSNQEMTISTTGPGLNSGINPGNGAKIEGIYRRVNESHIKQESQTSSEYHYSETMSDSLTSLEKSVTVNLKNRLQLKLNDFVVQLSEAELHSTDKTTRLSVIEKAKGLASTFNDFNQQINQQKENLAEKSKSVVNDINQLCAQIAQANQKIIEYQSNGTTNNSLCDQRDATVRELSTLLEMDLHRDAKGQYNISLKDGKQLVDGNMARKLELTPLPQGGQTVKLHYSHTSDAINPACGGQLGAINDLAFETLSDLQKNIQTIAQTLADKFNQQLQAGYDLNGNKGEPLFKFFNNDPQGKILQVEQITPDQLAFSADATLPNDNGNIKELENCLILNKEVRINTMSEMTIRETLDAVINQFTMGVAGHQEVTKLAKMNLEEIYQIRTSLSGVDENEQYAKFMEFTQHYQSMMELISSYKKIFDSLLAAIR</sequence>
<dbReference type="GO" id="GO:0009424">
    <property type="term" value="C:bacterial-type flagellum hook"/>
    <property type="evidence" value="ECO:0007669"/>
    <property type="project" value="UniProtKB-UniRule"/>
</dbReference>
<evidence type="ECO:0000313" key="11">
    <source>
        <dbReference type="Proteomes" id="UP000005726"/>
    </source>
</evidence>
<name>E0WQZ9_9ENTR</name>
<evidence type="ECO:0000256" key="5">
    <source>
        <dbReference type="ARBA" id="ARBA00022525"/>
    </source>
</evidence>
<comment type="subcellular location">
    <subcellularLocation>
        <location evidence="1 7">Bacterial flagellum</location>
    </subcellularLocation>
    <subcellularLocation>
        <location evidence="2 7">Secreted</location>
    </subcellularLocation>
</comment>
<dbReference type="Proteomes" id="UP000005726">
    <property type="component" value="Unassembled WGS sequence"/>
</dbReference>